<accession>A0ACB8Y4P1</accession>
<sequence>MANDVLERDVIFRHLAKFLLPTFYDRYKESRVEDTGAHAAGLSFMKVLGRLFLMSRKGPTRLLKRKKVALEAVEAEKAKVENLKAELIDARSLLEISDREKVKLRDRLFELEASSTKLEIERIKAITTAAASADEIMALKKRVEDLEGDVKGLEMENKQIEAFSRFTARATLMRRHLKGKDPMVSTSEELKTYLDTVGTERDLDEDDELKESDGVEEVAAEETIVAQGQPDVPPT</sequence>
<proteinExistence type="predicted"/>
<reference evidence="1 2" key="2">
    <citation type="journal article" date="2022" name="Mol. Ecol. Resour.">
        <title>The genomes of chicory, endive, great burdock and yacon provide insights into Asteraceae paleo-polyploidization history and plant inulin production.</title>
        <authorList>
            <person name="Fan W."/>
            <person name="Wang S."/>
            <person name="Wang H."/>
            <person name="Wang A."/>
            <person name="Jiang F."/>
            <person name="Liu H."/>
            <person name="Zhao H."/>
            <person name="Xu D."/>
            <person name="Zhang Y."/>
        </authorList>
    </citation>
    <scope>NUCLEOTIDE SEQUENCE [LARGE SCALE GENOMIC DNA]</scope>
    <source>
        <strain evidence="2">cv. Niubang</strain>
    </source>
</reference>
<organism evidence="1 2">
    <name type="scientific">Arctium lappa</name>
    <name type="common">Greater burdock</name>
    <name type="synonym">Lappa major</name>
    <dbReference type="NCBI Taxonomy" id="4217"/>
    <lineage>
        <taxon>Eukaryota</taxon>
        <taxon>Viridiplantae</taxon>
        <taxon>Streptophyta</taxon>
        <taxon>Embryophyta</taxon>
        <taxon>Tracheophyta</taxon>
        <taxon>Spermatophyta</taxon>
        <taxon>Magnoliopsida</taxon>
        <taxon>eudicotyledons</taxon>
        <taxon>Gunneridae</taxon>
        <taxon>Pentapetalae</taxon>
        <taxon>asterids</taxon>
        <taxon>campanulids</taxon>
        <taxon>Asterales</taxon>
        <taxon>Asteraceae</taxon>
        <taxon>Carduoideae</taxon>
        <taxon>Cardueae</taxon>
        <taxon>Arctiinae</taxon>
        <taxon>Arctium</taxon>
    </lineage>
</organism>
<evidence type="ECO:0000313" key="2">
    <source>
        <dbReference type="Proteomes" id="UP001055879"/>
    </source>
</evidence>
<name>A0ACB8Y4P1_ARCLA</name>
<dbReference type="Proteomes" id="UP001055879">
    <property type="component" value="Linkage Group LG14"/>
</dbReference>
<dbReference type="EMBL" id="CM042060">
    <property type="protein sequence ID" value="KAI3678507.1"/>
    <property type="molecule type" value="Genomic_DNA"/>
</dbReference>
<reference evidence="2" key="1">
    <citation type="journal article" date="2022" name="Mol. Ecol. Resour.">
        <title>The genomes of chicory, endive, great burdock and yacon provide insights into Asteraceae palaeo-polyploidization history and plant inulin production.</title>
        <authorList>
            <person name="Fan W."/>
            <person name="Wang S."/>
            <person name="Wang H."/>
            <person name="Wang A."/>
            <person name="Jiang F."/>
            <person name="Liu H."/>
            <person name="Zhao H."/>
            <person name="Xu D."/>
            <person name="Zhang Y."/>
        </authorList>
    </citation>
    <scope>NUCLEOTIDE SEQUENCE [LARGE SCALE GENOMIC DNA]</scope>
    <source>
        <strain evidence="2">cv. Niubang</strain>
    </source>
</reference>
<evidence type="ECO:0000313" key="1">
    <source>
        <dbReference type="EMBL" id="KAI3678507.1"/>
    </source>
</evidence>
<protein>
    <submittedName>
        <fullName evidence="1">Uncharacterized protein</fullName>
    </submittedName>
</protein>
<gene>
    <name evidence="1" type="ORF">L6452_37802</name>
</gene>
<comment type="caution">
    <text evidence="1">The sequence shown here is derived from an EMBL/GenBank/DDBJ whole genome shotgun (WGS) entry which is preliminary data.</text>
</comment>
<keyword evidence="2" id="KW-1185">Reference proteome</keyword>